<gene>
    <name evidence="1" type="ORF">SCCGRSA3_00077</name>
</gene>
<comment type="caution">
    <text evidence="1">The sequence shown here is derived from an EMBL/GenBank/DDBJ whole genome shotgun (WGS) entry which is preliminary data.</text>
</comment>
<protein>
    <submittedName>
        <fullName evidence="1">Glycosyltransferase protein</fullName>
    </submittedName>
</protein>
<sequence length="224" mass="25988">MLKIGEFIYPWGSGHYSRMMRLNEVLGDYIKEEFEVHFSSKDHVYEKLLKKFPDEKEKIHEILMPTPIDGKFGPSVTMSLMNLLVINDGDMGSNILAKNRNIPSLFITNQFRPKLYSSRSYLYPSLIFVAKQIQKASKILVADSPPPYTMCEYNLNFIKEAEDKVTYVGHFTNSKKINKTESSDLEKLIEDNEFGYWMRTGNKSTNDGTGQRYEEVFCKDEMKT</sequence>
<name>A0A087S5C9_9ARCH</name>
<proteinExistence type="predicted"/>
<evidence type="ECO:0000313" key="1">
    <source>
        <dbReference type="EMBL" id="KFM20933.1"/>
    </source>
</evidence>
<organism evidence="1 2">
    <name type="scientific">Marine Group I thaumarchaeote SCGC RSA3</name>
    <dbReference type="NCBI Taxonomy" id="1503183"/>
    <lineage>
        <taxon>Archaea</taxon>
        <taxon>Nitrososphaerota</taxon>
        <taxon>Marine Group I</taxon>
    </lineage>
</organism>
<keyword evidence="2" id="KW-1185">Reference proteome</keyword>
<dbReference type="AlphaFoldDB" id="A0A087S5C9"/>
<dbReference type="EMBL" id="JOTD01000012">
    <property type="protein sequence ID" value="KFM20933.1"/>
    <property type="molecule type" value="Genomic_DNA"/>
</dbReference>
<accession>A0A087S5C9</accession>
<dbReference type="GO" id="GO:0016740">
    <property type="term" value="F:transferase activity"/>
    <property type="evidence" value="ECO:0007669"/>
    <property type="project" value="UniProtKB-KW"/>
</dbReference>
<evidence type="ECO:0000313" key="2">
    <source>
        <dbReference type="Proteomes" id="UP000029383"/>
    </source>
</evidence>
<reference evidence="1 2" key="1">
    <citation type="submission" date="2014-06" db="EMBL/GenBank/DDBJ databases">
        <authorList>
            <person name="Ngugi D.K."/>
            <person name="Blom J."/>
            <person name="Alam I."/>
            <person name="Rashid M."/>
            <person name="Baalawi W."/>
            <person name="Zhang G."/>
            <person name="Hikmawan T."/>
            <person name="Guan Y."/>
            <person name="Antunes A."/>
            <person name="Siam R."/>
            <person name="El-Dorry H."/>
            <person name="Bajic V."/>
            <person name="Stingl U."/>
        </authorList>
    </citation>
    <scope>NUCLEOTIDE SEQUENCE [LARGE SCALE GENOMIC DNA]</scope>
    <source>
        <strain evidence="1">SCGC RSA3</strain>
    </source>
</reference>
<feature type="non-terminal residue" evidence="1">
    <location>
        <position position="224"/>
    </location>
</feature>
<dbReference type="Proteomes" id="UP000029383">
    <property type="component" value="Unassembled WGS sequence"/>
</dbReference>
<keyword evidence="1" id="KW-0808">Transferase</keyword>